<dbReference type="InterPro" id="IPR010181">
    <property type="entry name" value="CGCAxxGCC_motif"/>
</dbReference>
<dbReference type="EMBL" id="AZAC01000034">
    <property type="protein sequence ID" value="KIX12214.1"/>
    <property type="molecule type" value="Genomic_DNA"/>
</dbReference>
<dbReference type="Proteomes" id="UP000032233">
    <property type="component" value="Unassembled WGS sequence"/>
</dbReference>
<dbReference type="NCBIfam" id="TIGR01909">
    <property type="entry name" value="C_GCAxxG_C_C"/>
    <property type="match status" value="1"/>
</dbReference>
<keyword evidence="2" id="KW-1185">Reference proteome</keyword>
<dbReference type="OrthoDB" id="7062642at2"/>
<sequence length="151" mass="16656">MTSQKRENKMEQSQLEGQARQMMKEGLNCAETVAKCVLDICAPDHGCTAPRTATAFGGGMARSLKETCGAVSGGLLALGYLWGRDSAKEKWDRVEKPAVEFRRRFIDEFGTCNCAGLLHETNGRPDLEKCTDLVVKTSVMLLEIINECKRP</sequence>
<protein>
    <recommendedName>
        <fullName evidence="3">C_GCAxxG_C_C family protein</fullName>
    </recommendedName>
</protein>
<evidence type="ECO:0000313" key="2">
    <source>
        <dbReference type="Proteomes" id="UP000032233"/>
    </source>
</evidence>
<dbReference type="InParanoid" id="A0A0D2J1W5"/>
<name>A0A0D2J1W5_9BACT</name>
<gene>
    <name evidence="1" type="ORF">X474_20850</name>
</gene>
<dbReference type="Pfam" id="PF09719">
    <property type="entry name" value="C_GCAxxG_C_C"/>
    <property type="match status" value="1"/>
</dbReference>
<dbReference type="RefSeq" id="WP_052515398.1">
    <property type="nucleotide sequence ID" value="NZ_AZAC01000034.1"/>
</dbReference>
<comment type="caution">
    <text evidence="1">The sequence shown here is derived from an EMBL/GenBank/DDBJ whole genome shotgun (WGS) entry which is preliminary data.</text>
</comment>
<evidence type="ECO:0008006" key="3">
    <source>
        <dbReference type="Google" id="ProtNLM"/>
    </source>
</evidence>
<proteinExistence type="predicted"/>
<organism evidence="1 2">
    <name type="scientific">Dethiosulfatarculus sandiegensis</name>
    <dbReference type="NCBI Taxonomy" id="1429043"/>
    <lineage>
        <taxon>Bacteria</taxon>
        <taxon>Pseudomonadati</taxon>
        <taxon>Thermodesulfobacteriota</taxon>
        <taxon>Desulfarculia</taxon>
        <taxon>Desulfarculales</taxon>
        <taxon>Desulfarculaceae</taxon>
        <taxon>Dethiosulfatarculus</taxon>
    </lineage>
</organism>
<dbReference type="STRING" id="1429043.X474_20850"/>
<evidence type="ECO:0000313" key="1">
    <source>
        <dbReference type="EMBL" id="KIX12214.1"/>
    </source>
</evidence>
<accession>A0A0D2J1W5</accession>
<reference evidence="1 2" key="1">
    <citation type="submission" date="2013-11" db="EMBL/GenBank/DDBJ databases">
        <title>Metagenomic analysis of a methanogenic consortium involved in long chain n-alkane degradation.</title>
        <authorList>
            <person name="Davidova I.A."/>
            <person name="Callaghan A.V."/>
            <person name="Wawrik B."/>
            <person name="Pruitt S."/>
            <person name="Marks C."/>
            <person name="Duncan K.E."/>
            <person name="Suflita J.M."/>
        </authorList>
    </citation>
    <scope>NUCLEOTIDE SEQUENCE [LARGE SCALE GENOMIC DNA]</scope>
    <source>
        <strain evidence="1 2">SPR</strain>
    </source>
</reference>
<dbReference type="AlphaFoldDB" id="A0A0D2J1W5"/>